<dbReference type="GO" id="GO:0005344">
    <property type="term" value="F:oxygen carrier activity"/>
    <property type="evidence" value="ECO:0007669"/>
    <property type="project" value="UniProtKB-KW"/>
</dbReference>
<reference evidence="9" key="2">
    <citation type="submission" date="2018-07" db="EMBL/GenBank/DDBJ databases">
        <authorList>
            <person name="Quirk P.G."/>
            <person name="Krulwich T.A."/>
        </authorList>
    </citation>
    <scope>NUCLEOTIDE SEQUENCE</scope>
</reference>
<protein>
    <submittedName>
        <fullName evidence="9">CSON006171 protein</fullName>
    </submittedName>
</protein>
<name>A0A336LW33_CULSO</name>
<dbReference type="VEuPathDB" id="VectorBase:CSON006171"/>
<organism evidence="9">
    <name type="scientific">Culicoides sonorensis</name>
    <name type="common">Biting midge</name>
    <dbReference type="NCBI Taxonomy" id="179676"/>
    <lineage>
        <taxon>Eukaryota</taxon>
        <taxon>Metazoa</taxon>
        <taxon>Ecdysozoa</taxon>
        <taxon>Arthropoda</taxon>
        <taxon>Hexapoda</taxon>
        <taxon>Insecta</taxon>
        <taxon>Pterygota</taxon>
        <taxon>Neoptera</taxon>
        <taxon>Endopterygota</taxon>
        <taxon>Diptera</taxon>
        <taxon>Nematocera</taxon>
        <taxon>Chironomoidea</taxon>
        <taxon>Ceratopogonidae</taxon>
        <taxon>Ceratopogoninae</taxon>
        <taxon>Culicoides</taxon>
        <taxon>Monoculicoides</taxon>
    </lineage>
</organism>
<dbReference type="PROSITE" id="PS01033">
    <property type="entry name" value="GLOBIN"/>
    <property type="match status" value="1"/>
</dbReference>
<gene>
    <name evidence="9" type="primary">CSON006171</name>
</gene>
<dbReference type="InterPro" id="IPR012292">
    <property type="entry name" value="Globin/Proto"/>
</dbReference>
<dbReference type="Pfam" id="PF00042">
    <property type="entry name" value="Globin"/>
    <property type="match status" value="1"/>
</dbReference>
<dbReference type="Gene3D" id="1.10.490.10">
    <property type="entry name" value="Globins"/>
    <property type="match status" value="1"/>
</dbReference>
<dbReference type="PANTHER" id="PTHR47217">
    <property type="entry name" value="GLOBIN-LIKE PROTEIN"/>
    <property type="match status" value="1"/>
</dbReference>
<evidence type="ECO:0000256" key="4">
    <source>
        <dbReference type="ARBA" id="ARBA00022723"/>
    </source>
</evidence>
<evidence type="ECO:0000256" key="2">
    <source>
        <dbReference type="ARBA" id="ARBA00022617"/>
    </source>
</evidence>
<dbReference type="PANTHER" id="PTHR47217:SF1">
    <property type="entry name" value="GLOBIN-LIKE PROTEIN"/>
    <property type="match status" value="1"/>
</dbReference>
<evidence type="ECO:0000313" key="8">
    <source>
        <dbReference type="EMBL" id="SSX01757.1"/>
    </source>
</evidence>
<keyword evidence="1 6" id="KW-0813">Transport</keyword>
<sequence>MPQLTEKQRQAIIETWKIPSANPIDSAEGILYTFFEKYPDNQQKFYKFKNVPLKDLKGTPAFRAHASRVMNTFNATVDCLSCPGGWEEIPNIWREIGESHNKRKISKKSFMELRDVVVSILIAVCKLNQEQQEAWTVLLDYVYEAAMEKVAQ</sequence>
<keyword evidence="4" id="KW-0479">Metal-binding</keyword>
<keyword evidence="3 6" id="KW-0561">Oxygen transport</keyword>
<evidence type="ECO:0000256" key="1">
    <source>
        <dbReference type="ARBA" id="ARBA00022448"/>
    </source>
</evidence>
<dbReference type="GO" id="GO:0019825">
    <property type="term" value="F:oxygen binding"/>
    <property type="evidence" value="ECO:0007669"/>
    <property type="project" value="InterPro"/>
</dbReference>
<reference evidence="8" key="1">
    <citation type="submission" date="2018-04" db="EMBL/GenBank/DDBJ databases">
        <authorList>
            <person name="Go L.Y."/>
            <person name="Mitchell J.A."/>
        </authorList>
    </citation>
    <scope>NUCLEOTIDE SEQUENCE</scope>
    <source>
        <tissue evidence="8">Whole organism</tissue>
    </source>
</reference>
<comment type="similarity">
    <text evidence="6">Belongs to the globin family.</text>
</comment>
<accession>A0A336LW33</accession>
<dbReference type="AlphaFoldDB" id="A0A336LW33"/>
<dbReference type="EMBL" id="UFQS01000234">
    <property type="protein sequence ID" value="SSX01757.1"/>
    <property type="molecule type" value="Genomic_DNA"/>
</dbReference>
<dbReference type="GO" id="GO:0005833">
    <property type="term" value="C:hemoglobin complex"/>
    <property type="evidence" value="ECO:0007669"/>
    <property type="project" value="InterPro"/>
</dbReference>
<dbReference type="CDD" id="cd01040">
    <property type="entry name" value="Mb-like"/>
    <property type="match status" value="1"/>
</dbReference>
<dbReference type="SUPFAM" id="SSF46458">
    <property type="entry name" value="Globin-like"/>
    <property type="match status" value="1"/>
</dbReference>
<evidence type="ECO:0000256" key="3">
    <source>
        <dbReference type="ARBA" id="ARBA00022621"/>
    </source>
</evidence>
<dbReference type="InterPro" id="IPR009050">
    <property type="entry name" value="Globin-like_sf"/>
</dbReference>
<feature type="domain" description="Globin" evidence="7">
    <location>
        <begin position="3"/>
        <end position="151"/>
    </location>
</feature>
<dbReference type="InterPro" id="IPR000971">
    <property type="entry name" value="Globin"/>
</dbReference>
<dbReference type="EMBL" id="UFQT01000234">
    <property type="protein sequence ID" value="SSX22135.1"/>
    <property type="molecule type" value="Genomic_DNA"/>
</dbReference>
<evidence type="ECO:0000259" key="7">
    <source>
        <dbReference type="PROSITE" id="PS01033"/>
    </source>
</evidence>
<proteinExistence type="inferred from homology"/>
<evidence type="ECO:0000256" key="6">
    <source>
        <dbReference type="RuleBase" id="RU000356"/>
    </source>
</evidence>
<dbReference type="GO" id="GO:0046872">
    <property type="term" value="F:metal ion binding"/>
    <property type="evidence" value="ECO:0007669"/>
    <property type="project" value="UniProtKB-KW"/>
</dbReference>
<dbReference type="PRINTS" id="PR00611">
    <property type="entry name" value="ERYTHCRUORIN"/>
</dbReference>
<evidence type="ECO:0000313" key="9">
    <source>
        <dbReference type="EMBL" id="SSX22135.1"/>
    </source>
</evidence>
<keyword evidence="2 6" id="KW-0349">Heme</keyword>
<dbReference type="GO" id="GO:0020037">
    <property type="term" value="F:heme binding"/>
    <property type="evidence" value="ECO:0007669"/>
    <property type="project" value="InterPro"/>
</dbReference>
<evidence type="ECO:0000256" key="5">
    <source>
        <dbReference type="ARBA" id="ARBA00023004"/>
    </source>
</evidence>
<dbReference type="OMA" id="YEELGWP"/>
<keyword evidence="5" id="KW-0408">Iron</keyword>
<dbReference type="GO" id="GO:0005576">
    <property type="term" value="C:extracellular region"/>
    <property type="evidence" value="ECO:0007669"/>
    <property type="project" value="InterPro"/>
</dbReference>
<dbReference type="InterPro" id="IPR044399">
    <property type="entry name" value="Mb-like_M"/>
</dbReference>
<dbReference type="InterPro" id="IPR002336">
    <property type="entry name" value="Erythrocruorin"/>
</dbReference>